<sequence length="398" mass="43750">MADVEPPKKRPKPGSAPGDRSASSSDSATKPVPVPPPMKPSNTVTELPRKRPSGLRRTPVRPAGTLIYQVPKPELETAEEKTRRVTETLIREDEAAIAALQEEISRLERLHASEREKEEKNQKAMIARLLAVNDTSFSSLPAAPTFDFQAATADPNIPSALPLPAADPLPLLQAFSELTFTKSVVTVAGEAGGRHHDIAGYAGAAPTALGFRLSLLVSAENTVDALTCSVSRWARRELKGLMATCEQSRDPQLFLWAINTYQPLAVKRAKTLASLCWRYPSLLPQFGASAAKTKRRRGRVYKPHSREIVALLGESTLCFRQGPEFVLAWRVEVDDVGEAQSCIEGFARFPAAWSEFDTKAKALRNVPPLFDNLVRERGPYDGVRCMVEMLFPNAQCRK</sequence>
<dbReference type="OrthoDB" id="4160836at2759"/>
<accession>A0A5J5EC08</accession>
<dbReference type="EMBL" id="VXIS01000505">
    <property type="protein sequence ID" value="KAA8893092.1"/>
    <property type="molecule type" value="Genomic_DNA"/>
</dbReference>
<dbReference type="Proteomes" id="UP000326924">
    <property type="component" value="Unassembled WGS sequence"/>
</dbReference>
<name>A0A5J5EC08_9PEZI</name>
<comment type="caution">
    <text evidence="3">The sequence shown here is derived from an EMBL/GenBank/DDBJ whole genome shotgun (WGS) entry which is preliminary data.</text>
</comment>
<protein>
    <submittedName>
        <fullName evidence="3">Uncharacterized protein</fullName>
    </submittedName>
</protein>
<dbReference type="InParanoid" id="A0A5J5EC08"/>
<evidence type="ECO:0000313" key="4">
    <source>
        <dbReference type="Proteomes" id="UP000326924"/>
    </source>
</evidence>
<gene>
    <name evidence="3" type="ORF">FN846DRAFT_914464</name>
</gene>
<organism evidence="3 4">
    <name type="scientific">Sphaerosporella brunnea</name>
    <dbReference type="NCBI Taxonomy" id="1250544"/>
    <lineage>
        <taxon>Eukaryota</taxon>
        <taxon>Fungi</taxon>
        <taxon>Dikarya</taxon>
        <taxon>Ascomycota</taxon>
        <taxon>Pezizomycotina</taxon>
        <taxon>Pezizomycetes</taxon>
        <taxon>Pezizales</taxon>
        <taxon>Pyronemataceae</taxon>
        <taxon>Sphaerosporella</taxon>
    </lineage>
</organism>
<keyword evidence="1" id="KW-0175">Coiled coil</keyword>
<evidence type="ECO:0000256" key="1">
    <source>
        <dbReference type="SAM" id="Coils"/>
    </source>
</evidence>
<keyword evidence="4" id="KW-1185">Reference proteome</keyword>
<proteinExistence type="predicted"/>
<dbReference type="AlphaFoldDB" id="A0A5J5EC08"/>
<feature type="coiled-coil region" evidence="1">
    <location>
        <begin position="90"/>
        <end position="117"/>
    </location>
</feature>
<reference evidence="3 4" key="1">
    <citation type="submission" date="2019-09" db="EMBL/GenBank/DDBJ databases">
        <title>Draft genome of the ectomycorrhizal ascomycete Sphaerosporella brunnea.</title>
        <authorList>
            <consortium name="DOE Joint Genome Institute"/>
            <person name="Benucci G.M."/>
            <person name="Marozzi G."/>
            <person name="Antonielli L."/>
            <person name="Sanchez S."/>
            <person name="Marco P."/>
            <person name="Wang X."/>
            <person name="Falini L.B."/>
            <person name="Barry K."/>
            <person name="Haridas S."/>
            <person name="Lipzen A."/>
            <person name="Labutti K."/>
            <person name="Grigoriev I.V."/>
            <person name="Murat C."/>
            <person name="Martin F."/>
            <person name="Albertini E."/>
            <person name="Donnini D."/>
            <person name="Bonito G."/>
        </authorList>
    </citation>
    <scope>NUCLEOTIDE SEQUENCE [LARGE SCALE GENOMIC DNA]</scope>
    <source>
        <strain evidence="3 4">Sb_GMNB300</strain>
    </source>
</reference>
<feature type="region of interest" description="Disordered" evidence="2">
    <location>
        <begin position="1"/>
        <end position="67"/>
    </location>
</feature>
<evidence type="ECO:0000313" key="3">
    <source>
        <dbReference type="EMBL" id="KAA8893092.1"/>
    </source>
</evidence>
<evidence type="ECO:0000256" key="2">
    <source>
        <dbReference type="SAM" id="MobiDB-lite"/>
    </source>
</evidence>